<gene>
    <name evidence="1" type="ORF">HNQ50_003999</name>
</gene>
<accession>A0A840RIV6</accession>
<dbReference type="EMBL" id="JACHHN010000010">
    <property type="protein sequence ID" value="MBB5193245.1"/>
    <property type="molecule type" value="Genomic_DNA"/>
</dbReference>
<dbReference type="RefSeq" id="WP_184102896.1">
    <property type="nucleotide sequence ID" value="NZ_JACHHN010000010.1"/>
</dbReference>
<proteinExistence type="predicted"/>
<evidence type="ECO:0000313" key="2">
    <source>
        <dbReference type="Proteomes" id="UP000543030"/>
    </source>
</evidence>
<dbReference type="Proteomes" id="UP000543030">
    <property type="component" value="Unassembled WGS sequence"/>
</dbReference>
<dbReference type="AlphaFoldDB" id="A0A840RIV6"/>
<sequence>MMANAVFKAQAYLPANGIESNSNIHSLEYMNGDLIVVVMSSLDWNGHASGIRLTFPGLLGGFRLLDELELMRYMTSAEFPGGCHLLEVTEGGWKEEEDALQGLEKERREWLVVAGNACVSVFCSDAPEVVYLCWKQQFNWDCQNSPVSQ</sequence>
<name>A0A840RIV6_9NEIS</name>
<reference evidence="1 2" key="1">
    <citation type="submission" date="2020-08" db="EMBL/GenBank/DDBJ databases">
        <title>Genomic Encyclopedia of Type Strains, Phase IV (KMG-IV): sequencing the most valuable type-strain genomes for metagenomic binning, comparative biology and taxonomic classification.</title>
        <authorList>
            <person name="Goeker M."/>
        </authorList>
    </citation>
    <scope>NUCLEOTIDE SEQUENCE [LARGE SCALE GENOMIC DNA]</scope>
    <source>
        <strain evidence="1 2">DSM 18233</strain>
    </source>
</reference>
<organism evidence="1 2">
    <name type="scientific">Silvimonas terrae</name>
    <dbReference type="NCBI Taxonomy" id="300266"/>
    <lineage>
        <taxon>Bacteria</taxon>
        <taxon>Pseudomonadati</taxon>
        <taxon>Pseudomonadota</taxon>
        <taxon>Betaproteobacteria</taxon>
        <taxon>Neisseriales</taxon>
        <taxon>Chitinibacteraceae</taxon>
        <taxon>Silvimonas</taxon>
    </lineage>
</organism>
<evidence type="ECO:0000313" key="1">
    <source>
        <dbReference type="EMBL" id="MBB5193245.1"/>
    </source>
</evidence>
<protein>
    <submittedName>
        <fullName evidence="1">Uncharacterized protein</fullName>
    </submittedName>
</protein>
<keyword evidence="2" id="KW-1185">Reference proteome</keyword>
<comment type="caution">
    <text evidence="1">The sequence shown here is derived from an EMBL/GenBank/DDBJ whole genome shotgun (WGS) entry which is preliminary data.</text>
</comment>